<dbReference type="SUPFAM" id="SSF48452">
    <property type="entry name" value="TPR-like"/>
    <property type="match status" value="1"/>
</dbReference>
<dbReference type="Gene3D" id="1.25.40.10">
    <property type="entry name" value="Tetratricopeptide repeat domain"/>
    <property type="match status" value="1"/>
</dbReference>
<keyword evidence="1" id="KW-0732">Signal</keyword>
<evidence type="ECO:0000313" key="3">
    <source>
        <dbReference type="Proteomes" id="UP000186400"/>
    </source>
</evidence>
<feature type="chain" id="PRO_5012817123" description="Tetratricopeptide repeat-containing protein" evidence="1">
    <location>
        <begin position="20"/>
        <end position="339"/>
    </location>
</feature>
<accession>A0A1N6NY14</accession>
<sequence length="339" mass="39463">MGRITTSALLLALTTGAFLFVSFQDPSDAQVLPLQNYEAFGDQSPPFPVVERAARAVRQTDGDEEMIAFLTTHVARHREDPNNGYYLSVAADLYREKGLSELARQYYRRTLFRYPDVTVRGVPSHRIAINRLLTLEKDPRQRVDYLHYLQDQYAGSLDRGLVAYHLARSYEEAGRWAEAFESYRVFLAHPGTKIPGEPNARQETQRRVAFYDSNRRWTYQDLDTLVARIKNALWRQDPAALLRLRAGENFFTMSWQQDEMDANSDIPTFDIGAFLRRSRVRFSRDLEVNSNATEAYLRTWGWSHRIPTWYLYFRRIDFPADPEVHGNWEWGGILFGEAF</sequence>
<feature type="signal peptide" evidence="1">
    <location>
        <begin position="1"/>
        <end position="19"/>
    </location>
</feature>
<protein>
    <recommendedName>
        <fullName evidence="4">Tetratricopeptide repeat-containing protein</fullName>
    </recommendedName>
</protein>
<evidence type="ECO:0008006" key="4">
    <source>
        <dbReference type="Google" id="ProtNLM"/>
    </source>
</evidence>
<dbReference type="EMBL" id="FTMS01000002">
    <property type="protein sequence ID" value="SIP96832.1"/>
    <property type="molecule type" value="Genomic_DNA"/>
</dbReference>
<name>A0A1N6NY14_9SPIO</name>
<dbReference type="STRING" id="159291.SAMN05920897_10225"/>
<keyword evidence="3" id="KW-1185">Reference proteome</keyword>
<reference evidence="2 3" key="1">
    <citation type="submission" date="2017-01" db="EMBL/GenBank/DDBJ databases">
        <authorList>
            <person name="Mah S.A."/>
            <person name="Swanson W.J."/>
            <person name="Moy G.W."/>
            <person name="Vacquier V.D."/>
        </authorList>
    </citation>
    <scope>NUCLEOTIDE SEQUENCE [LARGE SCALE GENOMIC DNA]</scope>
    <source>
        <strain evidence="2 3">ASpG1</strain>
    </source>
</reference>
<evidence type="ECO:0000256" key="1">
    <source>
        <dbReference type="SAM" id="SignalP"/>
    </source>
</evidence>
<dbReference type="AlphaFoldDB" id="A0A1N6NY14"/>
<evidence type="ECO:0000313" key="2">
    <source>
        <dbReference type="EMBL" id="SIP96832.1"/>
    </source>
</evidence>
<gene>
    <name evidence="2" type="ORF">SAMN05920897_10225</name>
</gene>
<proteinExistence type="predicted"/>
<dbReference type="Proteomes" id="UP000186400">
    <property type="component" value="Unassembled WGS sequence"/>
</dbReference>
<organism evidence="2 3">
    <name type="scientific">Alkalispirochaeta americana</name>
    <dbReference type="NCBI Taxonomy" id="159291"/>
    <lineage>
        <taxon>Bacteria</taxon>
        <taxon>Pseudomonadati</taxon>
        <taxon>Spirochaetota</taxon>
        <taxon>Spirochaetia</taxon>
        <taxon>Spirochaetales</taxon>
        <taxon>Spirochaetaceae</taxon>
        <taxon>Alkalispirochaeta</taxon>
    </lineage>
</organism>
<dbReference type="RefSeq" id="WP_076487584.1">
    <property type="nucleotide sequence ID" value="NZ_FTMS01000002.1"/>
</dbReference>
<dbReference type="OrthoDB" id="350162at2"/>
<dbReference type="InterPro" id="IPR011990">
    <property type="entry name" value="TPR-like_helical_dom_sf"/>
</dbReference>